<feature type="transmembrane region" description="Helical" evidence="6">
    <location>
        <begin position="167"/>
        <end position="190"/>
    </location>
</feature>
<comment type="subcellular location">
    <subcellularLocation>
        <location evidence="1">Cell membrane</location>
        <topology evidence="1">Multi-pass membrane protein</topology>
    </subcellularLocation>
</comment>
<evidence type="ECO:0000256" key="1">
    <source>
        <dbReference type="ARBA" id="ARBA00004651"/>
    </source>
</evidence>
<feature type="transmembrane region" description="Helical" evidence="6">
    <location>
        <begin position="211"/>
        <end position="236"/>
    </location>
</feature>
<dbReference type="Pfam" id="PF07690">
    <property type="entry name" value="MFS_1"/>
    <property type="match status" value="1"/>
</dbReference>
<comment type="caution">
    <text evidence="8">The sequence shown here is derived from an EMBL/GenBank/DDBJ whole genome shotgun (WGS) entry which is preliminary data.</text>
</comment>
<dbReference type="Gene3D" id="1.20.1250.20">
    <property type="entry name" value="MFS general substrate transporter like domains"/>
    <property type="match status" value="1"/>
</dbReference>
<feature type="transmembrane region" description="Helical" evidence="6">
    <location>
        <begin position="44"/>
        <end position="64"/>
    </location>
</feature>
<dbReference type="RefSeq" id="WP_203714183.1">
    <property type="nucleotide sequence ID" value="NZ_BONE01000026.1"/>
</dbReference>
<evidence type="ECO:0000256" key="4">
    <source>
        <dbReference type="ARBA" id="ARBA00022989"/>
    </source>
</evidence>
<evidence type="ECO:0000256" key="6">
    <source>
        <dbReference type="SAM" id="Phobius"/>
    </source>
</evidence>
<dbReference type="PANTHER" id="PTHR23513:SF11">
    <property type="entry name" value="STAPHYLOFERRIN A TRANSPORTER"/>
    <property type="match status" value="1"/>
</dbReference>
<evidence type="ECO:0000313" key="8">
    <source>
        <dbReference type="EMBL" id="GIF73974.1"/>
    </source>
</evidence>
<feature type="transmembrane region" description="Helical" evidence="6">
    <location>
        <begin position="143"/>
        <end position="161"/>
    </location>
</feature>
<dbReference type="InterPro" id="IPR011701">
    <property type="entry name" value="MFS"/>
</dbReference>
<dbReference type="Proteomes" id="UP000604117">
    <property type="component" value="Unassembled WGS sequence"/>
</dbReference>
<evidence type="ECO:0000313" key="9">
    <source>
        <dbReference type="Proteomes" id="UP000604117"/>
    </source>
</evidence>
<feature type="transmembrane region" description="Helical" evidence="6">
    <location>
        <begin position="365"/>
        <end position="385"/>
    </location>
</feature>
<reference evidence="8 9" key="1">
    <citation type="submission" date="2021-01" db="EMBL/GenBank/DDBJ databases">
        <title>Whole genome shotgun sequence of Asanoa siamensis NBRC 107932.</title>
        <authorList>
            <person name="Komaki H."/>
            <person name="Tamura T."/>
        </authorList>
    </citation>
    <scope>NUCLEOTIDE SEQUENCE [LARGE SCALE GENOMIC DNA]</scope>
    <source>
        <strain evidence="8 9">NBRC 107932</strain>
    </source>
</reference>
<keyword evidence="2" id="KW-1003">Cell membrane</keyword>
<evidence type="ECO:0000256" key="2">
    <source>
        <dbReference type="ARBA" id="ARBA00022475"/>
    </source>
</evidence>
<feature type="transmembrane region" description="Helical" evidence="6">
    <location>
        <begin position="301"/>
        <end position="322"/>
    </location>
</feature>
<name>A0ABQ4CRR7_9ACTN</name>
<feature type="transmembrane region" description="Helical" evidence="6">
    <location>
        <begin position="98"/>
        <end position="122"/>
    </location>
</feature>
<evidence type="ECO:0000259" key="7">
    <source>
        <dbReference type="PROSITE" id="PS50850"/>
    </source>
</evidence>
<keyword evidence="9" id="KW-1185">Reference proteome</keyword>
<keyword evidence="5 6" id="KW-0472">Membrane</keyword>
<feature type="transmembrane region" description="Helical" evidence="6">
    <location>
        <begin position="275"/>
        <end position="295"/>
    </location>
</feature>
<organism evidence="8 9">
    <name type="scientific">Asanoa siamensis</name>
    <dbReference type="NCBI Taxonomy" id="926357"/>
    <lineage>
        <taxon>Bacteria</taxon>
        <taxon>Bacillati</taxon>
        <taxon>Actinomycetota</taxon>
        <taxon>Actinomycetes</taxon>
        <taxon>Micromonosporales</taxon>
        <taxon>Micromonosporaceae</taxon>
        <taxon>Asanoa</taxon>
    </lineage>
</organism>
<feature type="domain" description="Major facilitator superfamily (MFS) profile" evidence="7">
    <location>
        <begin position="211"/>
        <end position="400"/>
    </location>
</feature>
<dbReference type="PROSITE" id="PS50850">
    <property type="entry name" value="MFS"/>
    <property type="match status" value="1"/>
</dbReference>
<dbReference type="InterPro" id="IPR036259">
    <property type="entry name" value="MFS_trans_sf"/>
</dbReference>
<proteinExistence type="predicted"/>
<dbReference type="SUPFAM" id="SSF103473">
    <property type="entry name" value="MFS general substrate transporter"/>
    <property type="match status" value="1"/>
</dbReference>
<dbReference type="PANTHER" id="PTHR23513">
    <property type="entry name" value="INTEGRAL MEMBRANE EFFLUX PROTEIN-RELATED"/>
    <property type="match status" value="1"/>
</dbReference>
<keyword evidence="4 6" id="KW-1133">Transmembrane helix</keyword>
<evidence type="ECO:0000256" key="3">
    <source>
        <dbReference type="ARBA" id="ARBA00022692"/>
    </source>
</evidence>
<accession>A0ABQ4CRR7</accession>
<keyword evidence="3 6" id="KW-0812">Transmembrane</keyword>
<feature type="transmembrane region" description="Helical" evidence="6">
    <location>
        <begin position="248"/>
        <end position="268"/>
    </location>
</feature>
<gene>
    <name evidence="8" type="ORF">Asi02nite_34920</name>
</gene>
<sequence>MQPVTAPARLLLAATGSRLADDAAGVAVALLVVARTGDPGLAGLVVAAFALPTLVTGPVLGALLDRLARPRPLFLANQVALAGSLTGILVLAGRAPGAALVALGLVAGLTAPILTGGYSALVPRTAPDALPRANALDAASYEVAGLGGPALVAVAAGLAGAGPALAAVAGIAAAGLVLVAAAPMPGPVVVRRVPLPTALRDGIGLLRRVPALRATTLATTVGYAAQGLLPVTFPLLAVQFGHPAAHGAWFLTAMSAGSLAGALASARLLSRFRPLAVLVAALTVLGGAFATIAAAPGFTPAVAAATLGGAATGPMLAATLAVRQESVPVDRYGQVVATAASLKVGSFALGAAATGPVTAALPPRGVLLTVGCVQLAALLFLVPVLRGVRRAAPDRLPSVG</sequence>
<evidence type="ECO:0000256" key="5">
    <source>
        <dbReference type="ARBA" id="ARBA00023136"/>
    </source>
</evidence>
<dbReference type="EMBL" id="BONE01000026">
    <property type="protein sequence ID" value="GIF73974.1"/>
    <property type="molecule type" value="Genomic_DNA"/>
</dbReference>
<protein>
    <recommendedName>
        <fullName evidence="7">Major facilitator superfamily (MFS) profile domain-containing protein</fullName>
    </recommendedName>
</protein>
<feature type="transmembrane region" description="Helical" evidence="6">
    <location>
        <begin position="73"/>
        <end position="92"/>
    </location>
</feature>
<dbReference type="InterPro" id="IPR020846">
    <property type="entry name" value="MFS_dom"/>
</dbReference>